<dbReference type="AlphaFoldDB" id="A0A545AZW9"/>
<comment type="caution">
    <text evidence="1">The sequence shown here is derived from an EMBL/GenBank/DDBJ whole genome shotgun (WGS) entry which is preliminary data.</text>
</comment>
<dbReference type="OrthoDB" id="214814at2"/>
<gene>
    <name evidence="1" type="ORF">FL583_00825</name>
</gene>
<dbReference type="EMBL" id="VIRS01000001">
    <property type="protein sequence ID" value="TQS46854.1"/>
    <property type="molecule type" value="Genomic_DNA"/>
</dbReference>
<dbReference type="InParanoid" id="A0A545AZW9"/>
<protein>
    <submittedName>
        <fullName evidence="1">Uncharacterized protein</fullName>
    </submittedName>
</protein>
<accession>A0A545AZW9</accession>
<proteinExistence type="predicted"/>
<keyword evidence="2" id="KW-1185">Reference proteome</keyword>
<evidence type="ECO:0000313" key="1">
    <source>
        <dbReference type="EMBL" id="TQS46854.1"/>
    </source>
</evidence>
<dbReference type="Proteomes" id="UP000317982">
    <property type="component" value="Unassembled WGS sequence"/>
</dbReference>
<sequence length="113" mass="12285">MATVTLQDETATGRALATTSLEVLPAMLTARELVRLRVREEAARTDVGMPLVAAHEGRPVDWERQAEVAEAAFDRNGFVLLVGDRQIESLDEVLDLSDDPVISFVRLIALVGG</sequence>
<name>A0A545AZW9_9ACTN</name>
<organism evidence="1 2">
    <name type="scientific">Cryptosporangium phraense</name>
    <dbReference type="NCBI Taxonomy" id="2593070"/>
    <lineage>
        <taxon>Bacteria</taxon>
        <taxon>Bacillati</taxon>
        <taxon>Actinomycetota</taxon>
        <taxon>Actinomycetes</taxon>
        <taxon>Cryptosporangiales</taxon>
        <taxon>Cryptosporangiaceae</taxon>
        <taxon>Cryptosporangium</taxon>
    </lineage>
</organism>
<evidence type="ECO:0000313" key="2">
    <source>
        <dbReference type="Proteomes" id="UP000317982"/>
    </source>
</evidence>
<reference evidence="1 2" key="1">
    <citation type="submission" date="2019-07" db="EMBL/GenBank/DDBJ databases">
        <title>Cryptosporangium phraense sp. nov., isolated from plant litter.</title>
        <authorList>
            <person name="Suriyachadkun C."/>
        </authorList>
    </citation>
    <scope>NUCLEOTIDE SEQUENCE [LARGE SCALE GENOMIC DNA]</scope>
    <source>
        <strain evidence="1 2">A-T 5661</strain>
    </source>
</reference>